<feature type="transmembrane region" description="Helical" evidence="6">
    <location>
        <begin position="239"/>
        <end position="258"/>
    </location>
</feature>
<evidence type="ECO:0000256" key="3">
    <source>
        <dbReference type="ARBA" id="ARBA00022692"/>
    </source>
</evidence>
<evidence type="ECO:0000256" key="2">
    <source>
        <dbReference type="ARBA" id="ARBA00008333"/>
    </source>
</evidence>
<feature type="transmembrane region" description="Helical" evidence="6">
    <location>
        <begin position="38"/>
        <end position="61"/>
    </location>
</feature>
<dbReference type="EMBL" id="FOUJ01000001">
    <property type="protein sequence ID" value="SFM20476.1"/>
    <property type="molecule type" value="Genomic_DNA"/>
</dbReference>
<proteinExistence type="inferred from homology"/>
<dbReference type="GO" id="GO:0033573">
    <property type="term" value="C:high-affinity iron permease complex"/>
    <property type="evidence" value="ECO:0007669"/>
    <property type="project" value="InterPro"/>
</dbReference>
<sequence>MFTSFMITFREGLEAFLIVGIILAYLTQTKREELKHHVFTGTGLGILASIVAAVAFNILAIQFEGRNEEIFEGIVMLFAALILTSMIIWMARESKNVSSSIIQKIDNNKKYGILALVFISVFREGIETVLFLGAAAMNTDNTSVLYGGLLGISTSLVIAYAVFRYSSHTEIHKFFRVTSIFLILFAAGLTAHGVHELQEGGVIPIIVEHVWDINHILDEKGVAGSVMKSLFGYNGNPSLLEVISYAGYYLAVGIGLNIPRKNSPAALAA</sequence>
<organism evidence="7 8">
    <name type="scientific">Methanolobus profundi</name>
    <dbReference type="NCBI Taxonomy" id="487685"/>
    <lineage>
        <taxon>Archaea</taxon>
        <taxon>Methanobacteriati</taxon>
        <taxon>Methanobacteriota</taxon>
        <taxon>Stenosarchaea group</taxon>
        <taxon>Methanomicrobia</taxon>
        <taxon>Methanosarcinales</taxon>
        <taxon>Methanosarcinaceae</taxon>
        <taxon>Methanolobus</taxon>
    </lineage>
</organism>
<keyword evidence="8" id="KW-1185">Reference proteome</keyword>
<reference evidence="8" key="1">
    <citation type="submission" date="2016-10" db="EMBL/GenBank/DDBJ databases">
        <authorList>
            <person name="Varghese N."/>
            <person name="Submissions S."/>
        </authorList>
    </citation>
    <scope>NUCLEOTIDE SEQUENCE [LARGE SCALE GENOMIC DNA]</scope>
    <source>
        <strain evidence="8">Mob M</strain>
    </source>
</reference>
<evidence type="ECO:0000256" key="4">
    <source>
        <dbReference type="ARBA" id="ARBA00022989"/>
    </source>
</evidence>
<dbReference type="GO" id="GO:0015093">
    <property type="term" value="F:ferrous iron transmembrane transporter activity"/>
    <property type="evidence" value="ECO:0007669"/>
    <property type="project" value="TreeGrafter"/>
</dbReference>
<evidence type="ECO:0000256" key="5">
    <source>
        <dbReference type="ARBA" id="ARBA00023136"/>
    </source>
</evidence>
<feature type="transmembrane region" description="Helical" evidence="6">
    <location>
        <begin position="143"/>
        <end position="162"/>
    </location>
</feature>
<protein>
    <submittedName>
        <fullName evidence="7">High-affinity iron transporter</fullName>
    </submittedName>
</protein>
<dbReference type="Proteomes" id="UP000198535">
    <property type="component" value="Unassembled WGS sequence"/>
</dbReference>
<feature type="transmembrane region" description="Helical" evidence="6">
    <location>
        <begin position="174"/>
        <end position="194"/>
    </location>
</feature>
<feature type="transmembrane region" description="Helical" evidence="6">
    <location>
        <begin position="6"/>
        <end position="26"/>
    </location>
</feature>
<feature type="transmembrane region" description="Helical" evidence="6">
    <location>
        <begin position="111"/>
        <end position="137"/>
    </location>
</feature>
<accession>A0A1I4NYK4</accession>
<comment type="subcellular location">
    <subcellularLocation>
        <location evidence="1">Membrane</location>
        <topology evidence="1">Multi-pass membrane protein</topology>
    </subcellularLocation>
</comment>
<name>A0A1I4NYK4_9EURY</name>
<dbReference type="STRING" id="487685.SAMN04488696_0337"/>
<dbReference type="PANTHER" id="PTHR31632">
    <property type="entry name" value="IRON TRANSPORTER FTH1"/>
    <property type="match status" value="1"/>
</dbReference>
<feature type="transmembrane region" description="Helical" evidence="6">
    <location>
        <begin position="73"/>
        <end position="91"/>
    </location>
</feature>
<keyword evidence="5 6" id="KW-0472">Membrane</keyword>
<evidence type="ECO:0000313" key="7">
    <source>
        <dbReference type="EMBL" id="SFM20476.1"/>
    </source>
</evidence>
<evidence type="ECO:0000256" key="6">
    <source>
        <dbReference type="SAM" id="Phobius"/>
    </source>
</evidence>
<evidence type="ECO:0000256" key="1">
    <source>
        <dbReference type="ARBA" id="ARBA00004141"/>
    </source>
</evidence>
<dbReference type="Pfam" id="PF03239">
    <property type="entry name" value="FTR1"/>
    <property type="match status" value="1"/>
</dbReference>
<dbReference type="AlphaFoldDB" id="A0A1I4NYK4"/>
<keyword evidence="3 6" id="KW-0812">Transmembrane</keyword>
<dbReference type="PANTHER" id="PTHR31632:SF2">
    <property type="entry name" value="PLASMA MEMBRANE IRON PERMEASE"/>
    <property type="match status" value="1"/>
</dbReference>
<evidence type="ECO:0000313" key="8">
    <source>
        <dbReference type="Proteomes" id="UP000198535"/>
    </source>
</evidence>
<dbReference type="InterPro" id="IPR004923">
    <property type="entry name" value="FTR1/Fip1/EfeU"/>
</dbReference>
<dbReference type="RefSeq" id="WP_091932303.1">
    <property type="nucleotide sequence ID" value="NZ_FOUJ01000001.1"/>
</dbReference>
<comment type="similarity">
    <text evidence="2">Belongs to the oxidase-dependent Fe transporter (OFeT) (TC 9.A.10.1) family.</text>
</comment>
<gene>
    <name evidence="7" type="ORF">SAMN04488696_0337</name>
</gene>
<keyword evidence="4 6" id="KW-1133">Transmembrane helix</keyword>